<protein>
    <recommendedName>
        <fullName evidence="6">Cell surface protein</fullName>
    </recommendedName>
</protein>
<gene>
    <name evidence="3" type="ORF">F2Y51_10605</name>
    <name evidence="2" type="ORF">F2Y58_23970</name>
</gene>
<comment type="caution">
    <text evidence="3">The sequence shown here is derived from an EMBL/GenBank/DDBJ whole genome shotgun (WGS) entry which is preliminary data.</text>
</comment>
<dbReference type="RefSeq" id="WP_130054654.1">
    <property type="nucleotide sequence ID" value="NZ_JABFHS010000002.1"/>
</dbReference>
<dbReference type="EMBL" id="VVZA01000007">
    <property type="protein sequence ID" value="KAA5405461.1"/>
    <property type="molecule type" value="Genomic_DNA"/>
</dbReference>
<proteinExistence type="predicted"/>
<sequence length="989" mass="108168">MNKKFLSAILFGALMVSSTGTFVSCKDYDDDIDELRAGLEQVTSDLSKLSYVKSVSYNNGKLTIVDGEGKSTDYTVSQEMPTYSISIENGKVILKSGTTVVSEAELPATIDTKFDASKLTIGTDGVVMYDGVATGVTINNQTLKNSIVEKKAEDGSVIGYTITINGQSYDLLSGTIFVSSLSYIPTNINADLGEVAYFPVIGTDNNSTFEKGKYEYNWNKEALYTTMVNGWCDFSFKVNPAGVNKVNFKPVGFVGATAYTRGTNLPTLNEAFAYADNTLTVKASAKNFAMFILGNDYDDPDGAELSNDLDVNEVNTIALQVQNINGTEEADVVTSKYVPVKRMVVEQEDVKIGLNRNKANKEDLTLKNFQELSQMYEQAATATDVQTYLDQVPVLLEVPFAGTTELSKLVETFAVKFHTNTAYDSPVSQYLLSSLGFDAVTYKYSVESYKKAEVDQTMRYLNLAANGDITFDQNNTAAIERTPVIKVQAYIGETLVMSKLLKIQVMKTLQEDVVKNVDDIKDFVIAFNGNLQFVDFDQIFNFCGFSKAQFVEAYSTHKAAQPTWKIQVKNATGEYVDFVPETGKQISDYFTIPGSTTTGELNIEGGALNANNNLVLYTKEIVKPASYRLVMTFSTAVTSVKYKNLTVVDEFTVKNPVISANIDTKQWKNGNAQFNVQAPATGYTPDECIFDVDLNSYFVSNAAGTINAGKATLKWNPTAPTASTILEAGGATYVQATYTGYTAEFEFAGDATTMIAGQTVTVTKKQIKIGSDIVATINGDNLELSETAKTKELLSAGGFTIKNVLLKVNYSNGDINVMNFNIDVCRPLALDKAAAGAFTDAVDLGSDIEFGKIISMKDWRGEAVTIPGTTTTAEKLGTFYDVKTWSLTHPFITDAAGKLDNSKILTNLKADEHGNWVPDNTLTYEKAEVTLPVTTNLTTKLDNGKYYLNYKTNMATVTAAYKMWVPVQVQYKWGVVNGVVEITVNPRNK</sequence>
<feature type="chain" id="PRO_5036163110" description="Cell surface protein" evidence="1">
    <location>
        <begin position="24"/>
        <end position="989"/>
    </location>
</feature>
<accession>A0A6A1IG12</accession>
<dbReference type="PROSITE" id="PS51257">
    <property type="entry name" value="PROKAR_LIPOPROTEIN"/>
    <property type="match status" value="1"/>
</dbReference>
<evidence type="ECO:0000313" key="3">
    <source>
        <dbReference type="EMBL" id="KAA5405461.1"/>
    </source>
</evidence>
<keyword evidence="1" id="KW-0732">Signal</keyword>
<dbReference type="Proteomes" id="UP000481616">
    <property type="component" value="Unassembled WGS sequence"/>
</dbReference>
<evidence type="ECO:0000313" key="4">
    <source>
        <dbReference type="Proteomes" id="UP000441162"/>
    </source>
</evidence>
<dbReference type="EMBL" id="VVYY01000047">
    <property type="protein sequence ID" value="KAA5391299.1"/>
    <property type="molecule type" value="Genomic_DNA"/>
</dbReference>
<evidence type="ECO:0000313" key="5">
    <source>
        <dbReference type="Proteomes" id="UP000481616"/>
    </source>
</evidence>
<dbReference type="AlphaFoldDB" id="A0A6A1IG12"/>
<evidence type="ECO:0008006" key="6">
    <source>
        <dbReference type="Google" id="ProtNLM"/>
    </source>
</evidence>
<organism evidence="3 4">
    <name type="scientific">Phocaeicola dorei</name>
    <dbReference type="NCBI Taxonomy" id="357276"/>
    <lineage>
        <taxon>Bacteria</taxon>
        <taxon>Pseudomonadati</taxon>
        <taxon>Bacteroidota</taxon>
        <taxon>Bacteroidia</taxon>
        <taxon>Bacteroidales</taxon>
        <taxon>Bacteroidaceae</taxon>
        <taxon>Phocaeicola</taxon>
    </lineage>
</organism>
<reference evidence="4 5" key="1">
    <citation type="journal article" date="2019" name="Nat. Med.">
        <title>A library of human gut bacterial isolates paired with longitudinal multiomics data enables mechanistic microbiome research.</title>
        <authorList>
            <person name="Poyet M."/>
            <person name="Groussin M."/>
            <person name="Gibbons S.M."/>
            <person name="Avila-Pacheco J."/>
            <person name="Jiang X."/>
            <person name="Kearney S.M."/>
            <person name="Perrotta A.R."/>
            <person name="Berdy B."/>
            <person name="Zhao S."/>
            <person name="Lieberman T.D."/>
            <person name="Swanson P.K."/>
            <person name="Smith M."/>
            <person name="Roesemann S."/>
            <person name="Alexander J.E."/>
            <person name="Rich S.A."/>
            <person name="Livny J."/>
            <person name="Vlamakis H."/>
            <person name="Clish C."/>
            <person name="Bullock K."/>
            <person name="Deik A."/>
            <person name="Scott J."/>
            <person name="Pierce K.A."/>
            <person name="Xavier R.J."/>
            <person name="Alm E.J."/>
        </authorList>
    </citation>
    <scope>NUCLEOTIDE SEQUENCE [LARGE SCALE GENOMIC DNA]</scope>
    <source>
        <strain evidence="2 5">BIOML-A1</strain>
        <strain evidence="3 4">BIOML-A4</strain>
    </source>
</reference>
<evidence type="ECO:0000313" key="2">
    <source>
        <dbReference type="EMBL" id="KAA5391299.1"/>
    </source>
</evidence>
<evidence type="ECO:0000256" key="1">
    <source>
        <dbReference type="SAM" id="SignalP"/>
    </source>
</evidence>
<name>A0A6A1IG12_9BACT</name>
<dbReference type="Proteomes" id="UP000441162">
    <property type="component" value="Unassembled WGS sequence"/>
</dbReference>
<feature type="signal peptide" evidence="1">
    <location>
        <begin position="1"/>
        <end position="23"/>
    </location>
</feature>